<name>A0A8I6WDI5_HORVV</name>
<reference evidence="3" key="1">
    <citation type="journal article" date="2012" name="Nature">
        <title>A physical, genetic and functional sequence assembly of the barley genome.</title>
        <authorList>
            <consortium name="The International Barley Genome Sequencing Consortium"/>
            <person name="Mayer K.F."/>
            <person name="Waugh R."/>
            <person name="Brown J.W."/>
            <person name="Schulman A."/>
            <person name="Langridge P."/>
            <person name="Platzer M."/>
            <person name="Fincher G.B."/>
            <person name="Muehlbauer G.J."/>
            <person name="Sato K."/>
            <person name="Close T.J."/>
            <person name="Wise R.P."/>
            <person name="Stein N."/>
        </authorList>
    </citation>
    <scope>NUCLEOTIDE SEQUENCE [LARGE SCALE GENOMIC DNA]</scope>
    <source>
        <strain evidence="3">cv. Morex</strain>
    </source>
</reference>
<evidence type="ECO:0000313" key="2">
    <source>
        <dbReference type="EnsemblPlants" id="HORVU.MOREX.r3.1HG0012320.1"/>
    </source>
</evidence>
<dbReference type="EnsemblPlants" id="HORVU.MOREX.r3.1HG0012320.1">
    <property type="protein sequence ID" value="HORVU.MOREX.r3.1HG0012320.1"/>
    <property type="gene ID" value="HORVU.MOREX.r3.1HG0012320"/>
</dbReference>
<evidence type="ECO:0000313" key="3">
    <source>
        <dbReference type="Proteomes" id="UP000011116"/>
    </source>
</evidence>
<organism evidence="2 3">
    <name type="scientific">Hordeum vulgare subsp. vulgare</name>
    <name type="common">Domesticated barley</name>
    <dbReference type="NCBI Taxonomy" id="112509"/>
    <lineage>
        <taxon>Eukaryota</taxon>
        <taxon>Viridiplantae</taxon>
        <taxon>Streptophyta</taxon>
        <taxon>Embryophyta</taxon>
        <taxon>Tracheophyta</taxon>
        <taxon>Spermatophyta</taxon>
        <taxon>Magnoliopsida</taxon>
        <taxon>Liliopsida</taxon>
        <taxon>Poales</taxon>
        <taxon>Poaceae</taxon>
        <taxon>BOP clade</taxon>
        <taxon>Pooideae</taxon>
        <taxon>Triticodae</taxon>
        <taxon>Triticeae</taxon>
        <taxon>Hordeinae</taxon>
        <taxon>Hordeum</taxon>
    </lineage>
</organism>
<dbReference type="AlphaFoldDB" id="A0A8I6WDI5"/>
<feature type="compositionally biased region" description="Acidic residues" evidence="1">
    <location>
        <begin position="91"/>
        <end position="104"/>
    </location>
</feature>
<protein>
    <submittedName>
        <fullName evidence="2">Uncharacterized protein</fullName>
    </submittedName>
</protein>
<keyword evidence="3" id="KW-1185">Reference proteome</keyword>
<accession>A0A8I6WDI5</accession>
<sequence length="189" mass="20358">MWHYVGPEDSTRTHTECVTGETVTAWVRDITGACDNPQGARRVRPFRADNPPPNEEWTNWHSAVSNGNPVEEEEGSQEGSVDSAEYVSDSGETEEETEEEEEVGEQSSPPPPSEHRTKRRHDPATPSAPPAAPSARPAPLVAPSARSVNGTRDAAAEPTDQPSKVAKPSGPKPRKALPRMRIVVPVASA</sequence>
<reference evidence="2" key="2">
    <citation type="submission" date="2020-10" db="EMBL/GenBank/DDBJ databases">
        <authorList>
            <person name="Scholz U."/>
            <person name="Mascher M."/>
            <person name="Fiebig A."/>
        </authorList>
    </citation>
    <scope>NUCLEOTIDE SEQUENCE [LARGE SCALE GENOMIC DNA]</scope>
    <source>
        <strain evidence="2">cv. Morex</strain>
    </source>
</reference>
<dbReference type="Gramene" id="HORVU.MOREX.r3.1HG0012320.1">
    <property type="protein sequence ID" value="HORVU.MOREX.r3.1HG0012320.1"/>
    <property type="gene ID" value="HORVU.MOREX.r3.1HG0012320"/>
</dbReference>
<reference evidence="2" key="3">
    <citation type="submission" date="2022-01" db="UniProtKB">
        <authorList>
            <consortium name="EnsemblPlants"/>
        </authorList>
    </citation>
    <scope>IDENTIFICATION</scope>
    <source>
        <strain evidence="2">subsp. vulgare</strain>
    </source>
</reference>
<dbReference type="Proteomes" id="UP000011116">
    <property type="component" value="Chromosome 1H"/>
</dbReference>
<feature type="compositionally biased region" description="Polar residues" evidence="1">
    <location>
        <begin position="56"/>
        <end position="68"/>
    </location>
</feature>
<evidence type="ECO:0000256" key="1">
    <source>
        <dbReference type="SAM" id="MobiDB-lite"/>
    </source>
</evidence>
<feature type="compositionally biased region" description="Low complexity" evidence="1">
    <location>
        <begin position="133"/>
        <end position="148"/>
    </location>
</feature>
<proteinExistence type="predicted"/>
<feature type="region of interest" description="Disordered" evidence="1">
    <location>
        <begin position="33"/>
        <end position="189"/>
    </location>
</feature>